<reference evidence="2" key="1">
    <citation type="submission" date="2017-02" db="EMBL/GenBank/DDBJ databases">
        <authorList>
            <person name="Varghese N."/>
            <person name="Submissions S."/>
        </authorList>
    </citation>
    <scope>NUCLEOTIDE SEQUENCE [LARGE SCALE GENOMIC DNA]</scope>
    <source>
        <strain evidence="2">DSM 22720</strain>
    </source>
</reference>
<organism evidence="1 2">
    <name type="scientific">Enterovibrio nigricans DSM 22720</name>
    <dbReference type="NCBI Taxonomy" id="1121868"/>
    <lineage>
        <taxon>Bacteria</taxon>
        <taxon>Pseudomonadati</taxon>
        <taxon>Pseudomonadota</taxon>
        <taxon>Gammaproteobacteria</taxon>
        <taxon>Vibrionales</taxon>
        <taxon>Vibrionaceae</taxon>
        <taxon>Enterovibrio</taxon>
    </lineage>
</organism>
<dbReference type="Proteomes" id="UP000190162">
    <property type="component" value="Unassembled WGS sequence"/>
</dbReference>
<name>A0A1T4V5V4_9GAMM</name>
<accession>A0A1T4V5V4</accession>
<evidence type="ECO:0000313" key="1">
    <source>
        <dbReference type="EMBL" id="SKA60329.1"/>
    </source>
</evidence>
<sequence>MSIKLTPEIWEDIIHPYADNKLTRYFFMQRMKDEIPSSHHKEFVEFVGLYKNILALGKTDDGFTRLNHYPQVLGELMIVWTTEANEKSIRKIVPKDTTVLAPLDGGQLAFAKMNIPVFNFKNEPIGVKNRCHTTWYGGQAGGGKSALAIFSTMKWLPILDWNTLVLRNSARDVRYIRKEGIKHSRHLASGEKSKILMERANKDFRFYQQGDLKDKLIHSTISFDHANEGNCETNYQGSELSSIVWEELTQIGMEEYLYLTTRLRMSGETVLPDGSTFDLMDLCNIVATMNPKHDSWVKGFLESGNYLDSDECIKEELSGVVRFVTKIEDGVWDWAETEEELRAKYPQKKKNGKYKYKINSFSFVIGKLDENKHIPDSYDAGAGSEQSRVALEDGSWRQIDSKGALWDKETINRNRLPVRAYARDAMREVVISIDPAFGDKLSPNSNKARKADSVGLCAVGRSYGDTSTTKGYLIEDRTDDASGLQPAEWLKMAVEMALRHGASKIVYESNQGSTMFEGMTDLLDNGRYKHLIEMHPIHSAVSKEKRARPVSIMYANNRISHVGIFPTAEGEMCSWDPNKKGQKSPGSIDAISQGFNYLFSDLLNGTSDFSGFDAEAYELDDVDPTLRYNRDEIEGEQSTLSALTEFIEEMEEWDDVDFSIDPYGEQHSDEILAGQRIR</sequence>
<dbReference type="EMBL" id="FUXU01000049">
    <property type="protein sequence ID" value="SKA60329.1"/>
    <property type="molecule type" value="Genomic_DNA"/>
</dbReference>
<dbReference type="RefSeq" id="WP_078753511.1">
    <property type="nucleotide sequence ID" value="NZ_FUXU01000049.1"/>
</dbReference>
<dbReference type="Gene3D" id="3.40.50.300">
    <property type="entry name" value="P-loop containing nucleotide triphosphate hydrolases"/>
    <property type="match status" value="1"/>
</dbReference>
<keyword evidence="2" id="KW-1185">Reference proteome</keyword>
<evidence type="ECO:0000313" key="2">
    <source>
        <dbReference type="Proteomes" id="UP000190162"/>
    </source>
</evidence>
<dbReference type="AlphaFoldDB" id="A0A1T4V5V4"/>
<dbReference type="OrthoDB" id="9775154at2"/>
<gene>
    <name evidence="1" type="ORF">SAMN02745132_03282</name>
</gene>
<dbReference type="InterPro" id="IPR027417">
    <property type="entry name" value="P-loop_NTPase"/>
</dbReference>
<proteinExistence type="predicted"/>
<protein>
    <submittedName>
        <fullName evidence="1">Terminase-like family protein</fullName>
    </submittedName>
</protein>